<evidence type="ECO:0000259" key="1">
    <source>
        <dbReference type="PROSITE" id="PS51819"/>
    </source>
</evidence>
<dbReference type="SUPFAM" id="SSF54593">
    <property type="entry name" value="Glyoxalase/Bleomycin resistance protein/Dihydroxybiphenyl dioxygenase"/>
    <property type="match status" value="1"/>
</dbReference>
<dbReference type="CDD" id="cd08347">
    <property type="entry name" value="PcpA_C_like"/>
    <property type="match status" value="1"/>
</dbReference>
<comment type="caution">
    <text evidence="2">The sequence shown here is derived from an EMBL/GenBank/DDBJ whole genome shotgun (WGS) entry which is preliminary data.</text>
</comment>
<evidence type="ECO:0000313" key="3">
    <source>
        <dbReference type="Proteomes" id="UP001519272"/>
    </source>
</evidence>
<feature type="domain" description="VOC" evidence="1">
    <location>
        <begin position="161"/>
        <end position="287"/>
    </location>
</feature>
<keyword evidence="3" id="KW-1185">Reference proteome</keyword>
<evidence type="ECO:0000313" key="2">
    <source>
        <dbReference type="EMBL" id="MBP1906440.1"/>
    </source>
</evidence>
<dbReference type="InterPro" id="IPR004360">
    <property type="entry name" value="Glyas_Fos-R_dOase_dom"/>
</dbReference>
<protein>
    <submittedName>
        <fullName evidence="2">Glyoxalase family protein</fullName>
    </submittedName>
</protein>
<dbReference type="PANTHER" id="PTHR36110:SF4">
    <property type="entry name" value="RING-CLEAVING DIOXYGENASE MHQA-RELATED"/>
    <property type="match status" value="1"/>
</dbReference>
<dbReference type="Gene3D" id="3.10.180.10">
    <property type="entry name" value="2,3-Dihydroxybiphenyl 1,2-Dioxygenase, domain 1"/>
    <property type="match status" value="2"/>
</dbReference>
<accession>A0ABS4FV39</accession>
<sequence length="326" mass="36176">MQIKGIHHTSAFTASAAKNFHFYTEILGLRLVKKTVNQDNDSMYHLFYGDEAGSAGTEVTFFEIDHAGANRDGNNSISAVSLRVPSDDALTYWRDRFEQLDVPHEDIVQRGGRLTLAFKDFEGSRYILVSQQNDKAIQAVHGATTGKPWTAVVPEKYAIRGLGPVYLTVDNASATLSLMTEIMGFRQAGSYASFVPNQPDIIVLESGEGGAGTEIHIEERHDLPKERLGRGGVHHVAFRVEDGDEITAWANKLNEAGFSNTGLVDRYYFQSLYFREPNRILFEIATDGPGFTTDESLEQLGHTLALPPFLEPRRSQIEATLKPLLT</sequence>
<dbReference type="InterPro" id="IPR029068">
    <property type="entry name" value="Glyas_Bleomycin-R_OHBP_Dase"/>
</dbReference>
<gene>
    <name evidence="2" type="ORF">J2Z32_003090</name>
</gene>
<proteinExistence type="predicted"/>
<dbReference type="PANTHER" id="PTHR36110">
    <property type="entry name" value="RING-CLEAVING DIOXYGENASE MHQE-RELATED"/>
    <property type="match status" value="1"/>
</dbReference>
<organism evidence="2 3">
    <name type="scientific">Paenibacillus turicensis</name>
    <dbReference type="NCBI Taxonomy" id="160487"/>
    <lineage>
        <taxon>Bacteria</taxon>
        <taxon>Bacillati</taxon>
        <taxon>Bacillota</taxon>
        <taxon>Bacilli</taxon>
        <taxon>Bacillales</taxon>
        <taxon>Paenibacillaceae</taxon>
        <taxon>Paenibacillus</taxon>
    </lineage>
</organism>
<dbReference type="RefSeq" id="WP_210090039.1">
    <property type="nucleotide sequence ID" value="NZ_JAGGKG010000015.1"/>
</dbReference>
<dbReference type="Pfam" id="PF00903">
    <property type="entry name" value="Glyoxalase"/>
    <property type="match status" value="2"/>
</dbReference>
<feature type="domain" description="VOC" evidence="1">
    <location>
        <begin position="5"/>
        <end position="131"/>
    </location>
</feature>
<dbReference type="EMBL" id="JAGGKG010000015">
    <property type="protein sequence ID" value="MBP1906440.1"/>
    <property type="molecule type" value="Genomic_DNA"/>
</dbReference>
<reference evidence="2 3" key="1">
    <citation type="submission" date="2021-03" db="EMBL/GenBank/DDBJ databases">
        <title>Genomic Encyclopedia of Type Strains, Phase IV (KMG-IV): sequencing the most valuable type-strain genomes for metagenomic binning, comparative biology and taxonomic classification.</title>
        <authorList>
            <person name="Goeker M."/>
        </authorList>
    </citation>
    <scope>NUCLEOTIDE SEQUENCE [LARGE SCALE GENOMIC DNA]</scope>
    <source>
        <strain evidence="2 3">DSM 14349</strain>
    </source>
</reference>
<dbReference type="PROSITE" id="PS51819">
    <property type="entry name" value="VOC"/>
    <property type="match status" value="2"/>
</dbReference>
<dbReference type="InterPro" id="IPR037523">
    <property type="entry name" value="VOC_core"/>
</dbReference>
<dbReference type="Proteomes" id="UP001519272">
    <property type="component" value="Unassembled WGS sequence"/>
</dbReference>
<dbReference type="InterPro" id="IPR052537">
    <property type="entry name" value="Extradiol_RC_dioxygenase"/>
</dbReference>
<name>A0ABS4FV39_9BACL</name>